<evidence type="ECO:0000256" key="2">
    <source>
        <dbReference type="ARBA" id="ARBA00022598"/>
    </source>
</evidence>
<dbReference type="eggNOG" id="COG0174">
    <property type="taxonomic scope" value="Bacteria"/>
</dbReference>
<keyword evidence="3" id="KW-0460">Magnesium</keyword>
<dbReference type="Proteomes" id="UP000008851">
    <property type="component" value="Chromosome"/>
</dbReference>
<dbReference type="SUPFAM" id="SSF54368">
    <property type="entry name" value="Glutamine synthetase, N-terminal domain"/>
    <property type="match status" value="1"/>
</dbReference>
<evidence type="ECO:0000256" key="4">
    <source>
        <dbReference type="PROSITE-ProRule" id="PRU01331"/>
    </source>
</evidence>
<evidence type="ECO:0000256" key="3">
    <source>
        <dbReference type="ARBA" id="ARBA00022842"/>
    </source>
</evidence>
<dbReference type="SMART" id="SM01230">
    <property type="entry name" value="Gln-synt_C"/>
    <property type="match status" value="1"/>
</dbReference>
<organism evidence="7 8">
    <name type="scientific">Xanthomonas oryzae pv. oryzicola (strain BLS256)</name>
    <dbReference type="NCBI Taxonomy" id="383407"/>
    <lineage>
        <taxon>Bacteria</taxon>
        <taxon>Pseudomonadati</taxon>
        <taxon>Pseudomonadota</taxon>
        <taxon>Gammaproteobacteria</taxon>
        <taxon>Lysobacterales</taxon>
        <taxon>Lysobacteraceae</taxon>
        <taxon>Xanthomonas</taxon>
    </lineage>
</organism>
<protein>
    <submittedName>
        <fullName evidence="7">Gamma-glutamylputrescine synthetase</fullName>
    </submittedName>
</protein>
<dbReference type="AlphaFoldDB" id="G7TBS6"/>
<dbReference type="GO" id="GO:0004356">
    <property type="term" value="F:glutamine synthetase activity"/>
    <property type="evidence" value="ECO:0007669"/>
    <property type="project" value="InterPro"/>
</dbReference>
<sequence>MNVDTVELTAPSPALPSAPLRLRLLTCALLRCATTSQMLPMATENPIASLPAADADTLVRIAGCEAVDLLLPDTNGMLRGKRVTAEALSKVYRDGVCLPMSLIATDITGNTVEETGLGYAIGDADRICRPIEGSLRPVPWAPRPMAQLLLAMHTPEGGLFDVAPRAVLQRVLQGFGALGLTPVIAVELEFYLFDAVADAQGRPQTPRDPLTGERSDSTQVYSLQDLDDQRGFTDAVTAACRQQGIPADTAVAEYAPGQFEINLQHRADAIAACDEAILLKRTIKAIAQQQGKLASFMAKPFPGQAGSGLHLHVSLLDGTGHNVLASAADAPADPLRHAIAGLQRHADAALLMFAPHANSYRRFVSNAFVPLDASWGFNNRTVALRIPHSDAHNTRIEHRIAGADANPYLAAAAVLAAMLDGLRRPAEPTAPISGNAYAQSVFTPRTWQGAVDAFLSSDFIGTQFGTRFQHVFGQQKQRELLDYQALVPDLDYARYLRTV</sequence>
<keyword evidence="2" id="KW-0436">Ligase</keyword>
<name>G7TBS6_XANOB</name>
<comment type="cofactor">
    <cofactor evidence="1">
        <name>Mg(2+)</name>
        <dbReference type="ChEBI" id="CHEBI:18420"/>
    </cofactor>
</comment>
<dbReference type="SUPFAM" id="SSF55931">
    <property type="entry name" value="Glutamine synthetase/guanido kinase"/>
    <property type="match status" value="1"/>
</dbReference>
<gene>
    <name evidence="7" type="ORF">XOC_1996</name>
</gene>
<dbReference type="PANTHER" id="PTHR43785:SF12">
    <property type="entry name" value="TYPE-1 GLUTAMINE SYNTHETASE 2"/>
    <property type="match status" value="1"/>
</dbReference>
<dbReference type="GO" id="GO:0006598">
    <property type="term" value="P:polyamine catabolic process"/>
    <property type="evidence" value="ECO:0007669"/>
    <property type="project" value="TreeGrafter"/>
</dbReference>
<dbReference type="HOGENOM" id="CLU_017290_0_0_6"/>
<dbReference type="InterPro" id="IPR008146">
    <property type="entry name" value="Gln_synth_cat_dom"/>
</dbReference>
<evidence type="ECO:0000313" key="7">
    <source>
        <dbReference type="EMBL" id="AEQ96147.1"/>
    </source>
</evidence>
<evidence type="ECO:0000256" key="1">
    <source>
        <dbReference type="ARBA" id="ARBA00001946"/>
    </source>
</evidence>
<evidence type="ECO:0000256" key="5">
    <source>
        <dbReference type="RuleBase" id="RU000384"/>
    </source>
</evidence>
<reference evidence="7 8" key="1">
    <citation type="journal article" date="2011" name="J. Bacteriol.">
        <title>Two new complete genome sequences offer insight into host and tissue specificity of plant pathogenic Xanthomonas spp.</title>
        <authorList>
            <person name="Bogdanove A.J."/>
            <person name="Koebnik R."/>
            <person name="Lu H."/>
            <person name="Furutani A."/>
            <person name="Angiuoli S.V."/>
            <person name="Patil P.B."/>
            <person name="Van Sluys M.A."/>
            <person name="Ryan R.P."/>
            <person name="Meyer D.F."/>
            <person name="Han S.W."/>
            <person name="Aparna G."/>
            <person name="Rajaram M."/>
            <person name="Delcher A.L."/>
            <person name="Phillippy A.M."/>
            <person name="Puiu D."/>
            <person name="Schatz M.C."/>
            <person name="Shumway M."/>
            <person name="Sommer D.D."/>
            <person name="Trapnell C."/>
            <person name="Benahmed F."/>
            <person name="Dimitrov G."/>
            <person name="Madupu R."/>
            <person name="Radune D."/>
            <person name="Sullivan S."/>
            <person name="Jha G."/>
            <person name="Ishihara H."/>
            <person name="Lee S.W."/>
            <person name="Pandey A."/>
            <person name="Sharma V."/>
            <person name="Sriariyanun M."/>
            <person name="Szurek B."/>
            <person name="Vera-Cruz C.M."/>
            <person name="Dorman K.S."/>
            <person name="Ronald P.C."/>
            <person name="Verdier V."/>
            <person name="Dow J.M."/>
            <person name="Sonti R.V."/>
            <person name="Tsuge S."/>
            <person name="Brendel V.P."/>
            <person name="Rabinowicz P.D."/>
            <person name="Leach J.E."/>
            <person name="White F.F."/>
            <person name="Salzberg S.L."/>
        </authorList>
    </citation>
    <scope>NUCLEOTIDE SEQUENCE [LARGE SCALE GENOMIC DNA]</scope>
    <source>
        <strain evidence="7 8">BLS256</strain>
    </source>
</reference>
<dbReference type="Gene3D" id="3.10.20.70">
    <property type="entry name" value="Glutamine synthetase, N-terminal domain"/>
    <property type="match status" value="1"/>
</dbReference>
<evidence type="ECO:0000259" key="6">
    <source>
        <dbReference type="PROSITE" id="PS51987"/>
    </source>
</evidence>
<dbReference type="InterPro" id="IPR027303">
    <property type="entry name" value="Gln_synth_gly_rich_site"/>
</dbReference>
<dbReference type="Pfam" id="PF00120">
    <property type="entry name" value="Gln-synt_C"/>
    <property type="match status" value="1"/>
</dbReference>
<proteinExistence type="inferred from homology"/>
<dbReference type="PANTHER" id="PTHR43785">
    <property type="entry name" value="GAMMA-GLUTAMYLPUTRESCINE SYNTHETASE"/>
    <property type="match status" value="1"/>
</dbReference>
<dbReference type="KEGG" id="xor:XOC_1996"/>
<dbReference type="InterPro" id="IPR036651">
    <property type="entry name" value="Gln_synt_N_sf"/>
</dbReference>
<dbReference type="Gene3D" id="3.30.590.10">
    <property type="entry name" value="Glutamine synthetase/guanido kinase, catalytic domain"/>
    <property type="match status" value="1"/>
</dbReference>
<dbReference type="EMBL" id="CP003057">
    <property type="protein sequence ID" value="AEQ96147.1"/>
    <property type="molecule type" value="Genomic_DNA"/>
</dbReference>
<dbReference type="PROSITE" id="PS00181">
    <property type="entry name" value="GLNA_ATP"/>
    <property type="match status" value="1"/>
</dbReference>
<comment type="similarity">
    <text evidence="4 5">Belongs to the glutamine synthetase family.</text>
</comment>
<evidence type="ECO:0000313" key="8">
    <source>
        <dbReference type="Proteomes" id="UP000008851"/>
    </source>
</evidence>
<dbReference type="PROSITE" id="PS51987">
    <property type="entry name" value="GS_CATALYTIC"/>
    <property type="match status" value="1"/>
</dbReference>
<feature type="domain" description="GS catalytic" evidence="6">
    <location>
        <begin position="164"/>
        <end position="499"/>
    </location>
</feature>
<dbReference type="GO" id="GO:0006542">
    <property type="term" value="P:glutamine biosynthetic process"/>
    <property type="evidence" value="ECO:0007669"/>
    <property type="project" value="InterPro"/>
</dbReference>
<dbReference type="InterPro" id="IPR014746">
    <property type="entry name" value="Gln_synth/guanido_kin_cat_dom"/>
</dbReference>
<accession>G7TBS6</accession>